<reference evidence="2 3" key="1">
    <citation type="journal article" date="2008" name="Nature">
        <title>Genome analysis of the platypus reveals unique signatures of evolution.</title>
        <authorList>
            <person name="Warren W.C."/>
            <person name="Hillier L.W."/>
            <person name="Marshall Graves J.A."/>
            <person name="Birney E."/>
            <person name="Ponting C.P."/>
            <person name="Grutzner F."/>
            <person name="Belov K."/>
            <person name="Miller W."/>
            <person name="Clarke L."/>
            <person name="Chinwalla A.T."/>
            <person name="Yang S.P."/>
            <person name="Heger A."/>
            <person name="Locke D.P."/>
            <person name="Miethke P."/>
            <person name="Waters P.D."/>
            <person name="Veyrunes F."/>
            <person name="Fulton L."/>
            <person name="Fulton B."/>
            <person name="Graves T."/>
            <person name="Wallis J."/>
            <person name="Puente X.S."/>
            <person name="Lopez-Otin C."/>
            <person name="Ordonez G.R."/>
            <person name="Eichler E.E."/>
            <person name="Chen L."/>
            <person name="Cheng Z."/>
            <person name="Deakin J.E."/>
            <person name="Alsop A."/>
            <person name="Thompson K."/>
            <person name="Kirby P."/>
            <person name="Papenfuss A.T."/>
            <person name="Wakefield M.J."/>
            <person name="Olender T."/>
            <person name="Lancet D."/>
            <person name="Huttley G.A."/>
            <person name="Smit A.F."/>
            <person name="Pask A."/>
            <person name="Temple-Smith P."/>
            <person name="Batzer M.A."/>
            <person name="Walker J.A."/>
            <person name="Konkel M.K."/>
            <person name="Harris R.S."/>
            <person name="Whittington C.M."/>
            <person name="Wong E.S."/>
            <person name="Gemmell N.J."/>
            <person name="Buschiazzo E."/>
            <person name="Vargas Jentzsch I.M."/>
            <person name="Merkel A."/>
            <person name="Schmitz J."/>
            <person name="Zemann A."/>
            <person name="Churakov G."/>
            <person name="Kriegs J.O."/>
            <person name="Brosius J."/>
            <person name="Murchison E.P."/>
            <person name="Sachidanandam R."/>
            <person name="Smith C."/>
            <person name="Hannon G.J."/>
            <person name="Tsend-Ayush E."/>
            <person name="McMillan D."/>
            <person name="Attenborough R."/>
            <person name="Rens W."/>
            <person name="Ferguson-Smith M."/>
            <person name="Lefevre C.M."/>
            <person name="Sharp J.A."/>
            <person name="Nicholas K.R."/>
            <person name="Ray D.A."/>
            <person name="Kube M."/>
            <person name="Reinhardt R."/>
            <person name="Pringle T.H."/>
            <person name="Taylor J."/>
            <person name="Jones R.C."/>
            <person name="Nixon B."/>
            <person name="Dacheux J.L."/>
            <person name="Niwa H."/>
            <person name="Sekita Y."/>
            <person name="Huang X."/>
            <person name="Stark A."/>
            <person name="Kheradpour P."/>
            <person name="Kellis M."/>
            <person name="Flicek P."/>
            <person name="Chen Y."/>
            <person name="Webber C."/>
            <person name="Hardison R."/>
            <person name="Nelson J."/>
            <person name="Hallsworth-Pepin K."/>
            <person name="Delehaunty K."/>
            <person name="Markovic C."/>
            <person name="Minx P."/>
            <person name="Feng Y."/>
            <person name="Kremitzki C."/>
            <person name="Mitreva M."/>
            <person name="Glasscock J."/>
            <person name="Wylie T."/>
            <person name="Wohldmann P."/>
            <person name="Thiru P."/>
            <person name="Nhan M.N."/>
            <person name="Pohl C.S."/>
            <person name="Smith S.M."/>
            <person name="Hou S."/>
            <person name="Nefedov M."/>
            <person name="de Jong P.J."/>
            <person name="Renfree M.B."/>
            <person name="Mardis E.R."/>
            <person name="Wilson R.K."/>
        </authorList>
    </citation>
    <scope>NUCLEOTIDE SEQUENCE [LARGE SCALE GENOMIC DNA]</scope>
    <source>
        <strain evidence="2 3">Glennie</strain>
    </source>
</reference>
<proteinExistence type="predicted"/>
<evidence type="ECO:0000313" key="2">
    <source>
        <dbReference type="Ensembl" id="ENSOANP00000040926.1"/>
    </source>
</evidence>
<accession>A0A6I8NJT6</accession>
<dbReference type="Bgee" id="ENSOANG00000042265">
    <property type="expression patterns" value="Expressed in heart"/>
</dbReference>
<dbReference type="Ensembl" id="ENSOANT00000067595.1">
    <property type="protein sequence ID" value="ENSOANP00000040926.1"/>
    <property type="gene ID" value="ENSOANG00000042265.1"/>
</dbReference>
<feature type="transmembrane region" description="Helical" evidence="1">
    <location>
        <begin position="34"/>
        <end position="60"/>
    </location>
</feature>
<keyword evidence="1" id="KW-1133">Transmembrane helix</keyword>
<organism evidence="2 3">
    <name type="scientific">Ornithorhynchus anatinus</name>
    <name type="common">Duckbill platypus</name>
    <dbReference type="NCBI Taxonomy" id="9258"/>
    <lineage>
        <taxon>Eukaryota</taxon>
        <taxon>Metazoa</taxon>
        <taxon>Chordata</taxon>
        <taxon>Craniata</taxon>
        <taxon>Vertebrata</taxon>
        <taxon>Euteleostomi</taxon>
        <taxon>Mammalia</taxon>
        <taxon>Monotremata</taxon>
        <taxon>Ornithorhynchidae</taxon>
        <taxon>Ornithorhynchus</taxon>
    </lineage>
</organism>
<dbReference type="InParanoid" id="A0A6I8NJT6"/>
<dbReference type="Proteomes" id="UP000002279">
    <property type="component" value="Chromosome 20"/>
</dbReference>
<evidence type="ECO:0000313" key="3">
    <source>
        <dbReference type="Proteomes" id="UP000002279"/>
    </source>
</evidence>
<reference evidence="2" key="2">
    <citation type="submission" date="2025-08" db="UniProtKB">
        <authorList>
            <consortium name="Ensembl"/>
        </authorList>
    </citation>
    <scope>IDENTIFICATION</scope>
    <source>
        <strain evidence="2">Glennie</strain>
    </source>
</reference>
<sequence length="88" mass="9350">MAENGSLRNGCEIGGCGSPLGSEAAQVLPRMSSWVAPALTVVLIVTEDLVGNPLVILSVLRNRKLHNMDSVISNPERSLMTNATHILI</sequence>
<keyword evidence="3" id="KW-1185">Reference proteome</keyword>
<reference evidence="2" key="3">
    <citation type="submission" date="2025-09" db="UniProtKB">
        <authorList>
            <consortium name="Ensembl"/>
        </authorList>
    </citation>
    <scope>IDENTIFICATION</scope>
    <source>
        <strain evidence="2">Glennie</strain>
    </source>
</reference>
<name>A0A6I8NJT6_ORNAN</name>
<keyword evidence="1" id="KW-0472">Membrane</keyword>
<dbReference type="AlphaFoldDB" id="A0A6I8NJT6"/>
<keyword evidence="1" id="KW-0812">Transmembrane</keyword>
<protein>
    <submittedName>
        <fullName evidence="2">Uncharacterized protein</fullName>
    </submittedName>
</protein>
<evidence type="ECO:0000256" key="1">
    <source>
        <dbReference type="SAM" id="Phobius"/>
    </source>
</evidence>